<protein>
    <submittedName>
        <fullName evidence="2">Uncharacterized protein</fullName>
    </submittedName>
</protein>
<organism evidence="2 3">
    <name type="scientific">Micromonospora avicenniae</name>
    <dbReference type="NCBI Taxonomy" id="1198245"/>
    <lineage>
        <taxon>Bacteria</taxon>
        <taxon>Bacillati</taxon>
        <taxon>Actinomycetota</taxon>
        <taxon>Actinomycetes</taxon>
        <taxon>Micromonosporales</taxon>
        <taxon>Micromonosporaceae</taxon>
        <taxon>Micromonospora</taxon>
    </lineage>
</organism>
<dbReference type="OrthoDB" id="4981820at2"/>
<dbReference type="STRING" id="1198245.SAMN05444858_10499"/>
<keyword evidence="1" id="KW-0175">Coiled coil</keyword>
<accession>A0A1N6VFZ7</accession>
<dbReference type="AlphaFoldDB" id="A0A1N6VFZ7"/>
<proteinExistence type="predicted"/>
<sequence length="480" mass="53845">MENWSVLDRTSDPAPGSPEQVRALAERLRQQAELARRRGDRLRAVIADRARLRLWGDYAELLDGRLDPLPKEAAALNAAYGDCATALLVYAQELDQLRIASRAALQRGIQAHEQYVSLLRAYAQHAPVPAGVGGQVWRGLDEAVAFRQCQALQEPLRQYLLGLGRNAGMCEFERKMARHTATQIEYRHRDAANRCARAVLAAAPRPLGGSGGSVDQPRGVGGPSQQLLDRLRAALHGDPEALTAFDTVVEWIGAEDAAKRLEKIHAAGRLRERTLQLATSFKDKAPPTGERRDNVDVWLRNAETLGRKIDELERRFPKANIDGLKKDFRELRRDLDQMGRDGSRYDEKRGARVLTMEWEVDVALAHPDVRAVSVYVKGIGETRREIDVVGFRDGRFEWIDAKRERLIQLNDVDKHWEQLRGQMSAAENPDPGWPVFDNPRIILYPRNGITRDAAEELQSRVGPGGRRTTVLGPWIDGGDR</sequence>
<dbReference type="Proteomes" id="UP000186004">
    <property type="component" value="Unassembled WGS sequence"/>
</dbReference>
<keyword evidence="3" id="KW-1185">Reference proteome</keyword>
<name>A0A1N6VFZ7_9ACTN</name>
<gene>
    <name evidence="2" type="ORF">SAMN05444858_10499</name>
</gene>
<evidence type="ECO:0000256" key="1">
    <source>
        <dbReference type="SAM" id="Coils"/>
    </source>
</evidence>
<dbReference type="RefSeq" id="WP_076469498.1">
    <property type="nucleotide sequence ID" value="NZ_FTNF01000004.1"/>
</dbReference>
<evidence type="ECO:0000313" key="3">
    <source>
        <dbReference type="Proteomes" id="UP000186004"/>
    </source>
</evidence>
<feature type="coiled-coil region" evidence="1">
    <location>
        <begin position="295"/>
        <end position="341"/>
    </location>
</feature>
<evidence type="ECO:0000313" key="2">
    <source>
        <dbReference type="EMBL" id="SIQ76669.1"/>
    </source>
</evidence>
<reference evidence="2 3" key="1">
    <citation type="submission" date="2017-01" db="EMBL/GenBank/DDBJ databases">
        <authorList>
            <person name="Mah S.A."/>
            <person name="Swanson W.J."/>
            <person name="Moy G.W."/>
            <person name="Vacquier V.D."/>
        </authorList>
    </citation>
    <scope>NUCLEOTIDE SEQUENCE [LARGE SCALE GENOMIC DNA]</scope>
    <source>
        <strain evidence="2 3">DSM 45758</strain>
    </source>
</reference>
<dbReference type="EMBL" id="FTNF01000004">
    <property type="protein sequence ID" value="SIQ76669.1"/>
    <property type="molecule type" value="Genomic_DNA"/>
</dbReference>